<dbReference type="InterPro" id="IPR058782">
    <property type="entry name" value="GIY_YIG_3"/>
</dbReference>
<feature type="domain" description="GIY-YIG" evidence="1">
    <location>
        <begin position="22"/>
        <end position="212"/>
    </location>
</feature>
<comment type="caution">
    <text evidence="2">The sequence shown here is derived from an EMBL/GenBank/DDBJ whole genome shotgun (WGS) entry which is preliminary data.</text>
</comment>
<dbReference type="Proteomes" id="UP001597100">
    <property type="component" value="Unassembled WGS sequence"/>
</dbReference>
<reference evidence="3" key="1">
    <citation type="journal article" date="2019" name="Int. J. Syst. Evol. Microbiol.">
        <title>The Global Catalogue of Microorganisms (GCM) 10K type strain sequencing project: providing services to taxonomists for standard genome sequencing and annotation.</title>
        <authorList>
            <consortium name="The Broad Institute Genomics Platform"/>
            <consortium name="The Broad Institute Genome Sequencing Center for Infectious Disease"/>
            <person name="Wu L."/>
            <person name="Ma J."/>
        </authorList>
    </citation>
    <scope>NUCLEOTIDE SEQUENCE [LARGE SCALE GENOMIC DNA]</scope>
    <source>
        <strain evidence="3">CCUG 60898</strain>
    </source>
</reference>
<dbReference type="EMBL" id="JBHTJP010000034">
    <property type="protein sequence ID" value="MFD0976826.1"/>
    <property type="molecule type" value="Genomic_DNA"/>
</dbReference>
<name>A0ABW3IFE4_9FLAO</name>
<evidence type="ECO:0000259" key="1">
    <source>
        <dbReference type="Pfam" id="PF26468"/>
    </source>
</evidence>
<dbReference type="Pfam" id="PF26468">
    <property type="entry name" value="GIY_YIG_3"/>
    <property type="match status" value="1"/>
</dbReference>
<organism evidence="2 3">
    <name type="scientific">Salinimicrobium gaetbulicola</name>
    <dbReference type="NCBI Taxonomy" id="999702"/>
    <lineage>
        <taxon>Bacteria</taxon>
        <taxon>Pseudomonadati</taxon>
        <taxon>Bacteroidota</taxon>
        <taxon>Flavobacteriia</taxon>
        <taxon>Flavobacteriales</taxon>
        <taxon>Flavobacteriaceae</taxon>
        <taxon>Salinimicrobium</taxon>
    </lineage>
</organism>
<gene>
    <name evidence="2" type="ORF">ACFQ1G_08490</name>
</gene>
<evidence type="ECO:0000313" key="3">
    <source>
        <dbReference type="Proteomes" id="UP001597100"/>
    </source>
</evidence>
<evidence type="ECO:0000313" key="2">
    <source>
        <dbReference type="EMBL" id="MFD0976826.1"/>
    </source>
</evidence>
<proteinExistence type="predicted"/>
<sequence length="215" mass="25156">MNICNEIHQIFNGLKEHEFPFDQNEIPKNGIYILFEKGEKIDGLKRIVRVGTHTGNNQLQSRLKQHFIKENKDRSIFRKNIGRALLNIDNDSFLDCWDLDLTSRANIEKYSGKVDFEKLRNVEKRVTEYIQNNFSFAVFEVLKKEHRLKIESRLISTVSNCTNCKPSKNWLGLSSPKQKIKDSGLWLVNELWKQSFSEKELTELKEILKNTDVPG</sequence>
<protein>
    <recommendedName>
        <fullName evidence="1">GIY-YIG domain-containing protein</fullName>
    </recommendedName>
</protein>
<keyword evidence="3" id="KW-1185">Reference proteome</keyword>
<accession>A0ABW3IFE4</accession>
<dbReference type="RefSeq" id="WP_380738576.1">
    <property type="nucleotide sequence ID" value="NZ_JBHTJP010000034.1"/>
</dbReference>